<evidence type="ECO:0000313" key="6">
    <source>
        <dbReference type="Proteomes" id="UP001206925"/>
    </source>
</evidence>
<evidence type="ECO:0000259" key="4">
    <source>
        <dbReference type="PROSITE" id="PS51320"/>
    </source>
</evidence>
<organism evidence="5 6">
    <name type="scientific">Ambrosia artemisiifolia</name>
    <name type="common">Common ragweed</name>
    <dbReference type="NCBI Taxonomy" id="4212"/>
    <lineage>
        <taxon>Eukaryota</taxon>
        <taxon>Viridiplantae</taxon>
        <taxon>Streptophyta</taxon>
        <taxon>Embryophyta</taxon>
        <taxon>Tracheophyta</taxon>
        <taxon>Spermatophyta</taxon>
        <taxon>Magnoliopsida</taxon>
        <taxon>eudicotyledons</taxon>
        <taxon>Gunneridae</taxon>
        <taxon>Pentapetalae</taxon>
        <taxon>asterids</taxon>
        <taxon>campanulids</taxon>
        <taxon>Asterales</taxon>
        <taxon>Asteraceae</taxon>
        <taxon>Asteroideae</taxon>
        <taxon>Heliantheae alliance</taxon>
        <taxon>Heliantheae</taxon>
        <taxon>Ambrosia</taxon>
    </lineage>
</organism>
<comment type="subcellular location">
    <subcellularLocation>
        <location evidence="2">Nucleus</location>
    </subcellularLocation>
</comment>
<dbReference type="GO" id="GO:0005634">
    <property type="term" value="C:nucleus"/>
    <property type="evidence" value="ECO:0007669"/>
    <property type="project" value="UniProtKB-SubCell"/>
</dbReference>
<reference evidence="5" key="1">
    <citation type="submission" date="2022-06" db="EMBL/GenBank/DDBJ databases">
        <title>Uncovering the hologenomic basis of an extraordinary plant invasion.</title>
        <authorList>
            <person name="Bieker V.C."/>
            <person name="Martin M.D."/>
            <person name="Gilbert T."/>
            <person name="Hodgins K."/>
            <person name="Battlay P."/>
            <person name="Petersen B."/>
            <person name="Wilson J."/>
        </authorList>
    </citation>
    <scope>NUCLEOTIDE SEQUENCE</scope>
    <source>
        <strain evidence="5">AA19_3_7</strain>
        <tissue evidence="5">Leaf</tissue>
    </source>
</reference>
<comment type="domain">
    <text evidence="2">The jas domain is required for interaction with COI1.</text>
</comment>
<sequence length="342" mass="36837">MERDFMGLNSKESVVVVKEEAVEVCKESVFSKSSAVKWPMSGADVYEGSKNRQAGEVQSPFSVHMISDAKQAVPISVSHPFYRAQFGGAPFKQHGVVVPSIGSFLAGTTEPWFNSKPSCAPAQLTIFYGGMVNVYDDISPEKAQAIMFLAGNGASAGTPQPRVQAQVPIPRTPVGDVVYAAQPINAQPCSAMSSPMSVSSHPVAPANKDDGAKTVKGSVGPASKVDTPRVINSLEQVMQSAVPQARKASLARFLEKRKERVMASAPYNVNKDSIANGGASSMNAVAAVNWAVRLDHIGVYIVVQFFVIRRRYQYFEVLNVLCSLRVFCSSARDKEVHEDVGH</sequence>
<gene>
    <name evidence="5" type="ORF">M8C21_028659</name>
</gene>
<dbReference type="AlphaFoldDB" id="A0AAD5G4M3"/>
<keyword evidence="6" id="KW-1185">Reference proteome</keyword>
<feature type="domain" description="Tify" evidence="4">
    <location>
        <begin position="117"/>
        <end position="152"/>
    </location>
</feature>
<protein>
    <recommendedName>
        <fullName evidence="2">Protein TIFY</fullName>
    </recommendedName>
    <alternativeName>
        <fullName evidence="2">Jasmonate ZIM domain-containing protein</fullName>
    </alternativeName>
</protein>
<dbReference type="InterPro" id="IPR018467">
    <property type="entry name" value="CCT_CS"/>
</dbReference>
<name>A0AAD5G4M3_AMBAR</name>
<comment type="function">
    <text evidence="2">Repressor of jasmonate responses.</text>
</comment>
<dbReference type="Proteomes" id="UP001206925">
    <property type="component" value="Unassembled WGS sequence"/>
</dbReference>
<accession>A0AAD5G4M3</accession>
<dbReference type="PANTHER" id="PTHR33077">
    <property type="entry name" value="PROTEIN TIFY 4A-RELATED-RELATED"/>
    <property type="match status" value="1"/>
</dbReference>
<dbReference type="SMART" id="SM00979">
    <property type="entry name" value="TIFY"/>
    <property type="match status" value="1"/>
</dbReference>
<proteinExistence type="inferred from homology"/>
<dbReference type="PROSITE" id="PS51320">
    <property type="entry name" value="TIFY"/>
    <property type="match status" value="1"/>
</dbReference>
<dbReference type="PANTHER" id="PTHR33077:SF149">
    <property type="entry name" value="PROTEIN TIFY"/>
    <property type="match status" value="1"/>
</dbReference>
<dbReference type="GO" id="GO:0031347">
    <property type="term" value="P:regulation of defense response"/>
    <property type="evidence" value="ECO:0007669"/>
    <property type="project" value="UniProtKB-UniRule"/>
</dbReference>
<evidence type="ECO:0000313" key="5">
    <source>
        <dbReference type="EMBL" id="KAI7728620.1"/>
    </source>
</evidence>
<dbReference type="InterPro" id="IPR040390">
    <property type="entry name" value="TIFY/JAZ"/>
</dbReference>
<dbReference type="Pfam" id="PF06200">
    <property type="entry name" value="tify"/>
    <property type="match status" value="1"/>
</dbReference>
<feature type="compositionally biased region" description="Low complexity" evidence="3">
    <location>
        <begin position="192"/>
        <end position="206"/>
    </location>
</feature>
<feature type="region of interest" description="Disordered" evidence="3">
    <location>
        <begin position="192"/>
        <end position="219"/>
    </location>
</feature>
<dbReference type="InterPro" id="IPR010399">
    <property type="entry name" value="Tify_dom"/>
</dbReference>
<evidence type="ECO:0000256" key="1">
    <source>
        <dbReference type="ARBA" id="ARBA00008614"/>
    </source>
</evidence>
<dbReference type="EMBL" id="JAMZMK010011181">
    <property type="protein sequence ID" value="KAI7728620.1"/>
    <property type="molecule type" value="Genomic_DNA"/>
</dbReference>
<keyword evidence="2" id="KW-1184">Jasmonic acid signaling pathway</keyword>
<dbReference type="GO" id="GO:0009611">
    <property type="term" value="P:response to wounding"/>
    <property type="evidence" value="ECO:0007669"/>
    <property type="project" value="UniProtKB-UniRule"/>
</dbReference>
<evidence type="ECO:0000256" key="3">
    <source>
        <dbReference type="SAM" id="MobiDB-lite"/>
    </source>
</evidence>
<evidence type="ECO:0000256" key="2">
    <source>
        <dbReference type="RuleBase" id="RU369065"/>
    </source>
</evidence>
<dbReference type="Pfam" id="PF09425">
    <property type="entry name" value="Jas_motif"/>
    <property type="match status" value="1"/>
</dbReference>
<dbReference type="GO" id="GO:2000022">
    <property type="term" value="P:regulation of jasmonic acid mediated signaling pathway"/>
    <property type="evidence" value="ECO:0007669"/>
    <property type="project" value="UniProtKB-UniRule"/>
</dbReference>
<keyword evidence="2" id="KW-0539">Nucleus</keyword>
<comment type="caution">
    <text evidence="5">The sequence shown here is derived from an EMBL/GenBank/DDBJ whole genome shotgun (WGS) entry which is preliminary data.</text>
</comment>
<comment type="similarity">
    <text evidence="1 2">Belongs to the TIFY/JAZ family.</text>
</comment>